<reference evidence="1" key="1">
    <citation type="submission" date="2018-05" db="EMBL/GenBank/DDBJ databases">
        <authorList>
            <person name="Lanie J.A."/>
            <person name="Ng W.-L."/>
            <person name="Kazmierczak K.M."/>
            <person name="Andrzejewski T.M."/>
            <person name="Davidsen T.M."/>
            <person name="Wayne K.J."/>
            <person name="Tettelin H."/>
            <person name="Glass J.I."/>
            <person name="Rusch D."/>
            <person name="Podicherti R."/>
            <person name="Tsui H.-C.T."/>
            <person name="Winkler M.E."/>
        </authorList>
    </citation>
    <scope>NUCLEOTIDE SEQUENCE</scope>
</reference>
<protein>
    <recommendedName>
        <fullName evidence="2">HNH nuclease domain-containing protein</fullName>
    </recommendedName>
</protein>
<name>A0A382VMW9_9ZZZZ</name>
<gene>
    <name evidence="1" type="ORF">METZ01_LOCUS400741</name>
</gene>
<organism evidence="1">
    <name type="scientific">marine metagenome</name>
    <dbReference type="NCBI Taxonomy" id="408172"/>
    <lineage>
        <taxon>unclassified sequences</taxon>
        <taxon>metagenomes</taxon>
        <taxon>ecological metagenomes</taxon>
    </lineage>
</organism>
<dbReference type="AlphaFoldDB" id="A0A382VMW9"/>
<accession>A0A382VMW9</accession>
<proteinExistence type="predicted"/>
<dbReference type="EMBL" id="UINC01153267">
    <property type="protein sequence ID" value="SVD47887.1"/>
    <property type="molecule type" value="Genomic_DNA"/>
</dbReference>
<sequence>MLRVSYNTFKKYAKLYDMFEENKNQAGVGVPRKGDTGFSTARLKDIFDGKHPSYPHYKLQDRLLKNGYLSQECSNCGFDEYRRSDMKSPLLLDFLDGNSKNHDLANLRLLCYCCFFILKDAAKQLVTPKNVDSLRKRMQQVWKKEEIDS</sequence>
<evidence type="ECO:0008006" key="2">
    <source>
        <dbReference type="Google" id="ProtNLM"/>
    </source>
</evidence>
<evidence type="ECO:0000313" key="1">
    <source>
        <dbReference type="EMBL" id="SVD47887.1"/>
    </source>
</evidence>